<dbReference type="AlphaFoldDB" id="A0A7S1AGB3"/>
<reference evidence="2" key="1">
    <citation type="submission" date="2021-01" db="EMBL/GenBank/DDBJ databases">
        <authorList>
            <person name="Corre E."/>
            <person name="Pelletier E."/>
            <person name="Niang G."/>
            <person name="Scheremetjew M."/>
            <person name="Finn R."/>
            <person name="Kale V."/>
            <person name="Holt S."/>
            <person name="Cochrane G."/>
            <person name="Meng A."/>
            <person name="Brown T."/>
            <person name="Cohen L."/>
        </authorList>
    </citation>
    <scope>NUCLEOTIDE SEQUENCE</scope>
</reference>
<evidence type="ECO:0000313" key="2">
    <source>
        <dbReference type="EMBL" id="CAD8853224.1"/>
    </source>
</evidence>
<proteinExistence type="predicted"/>
<sequence length="273" mass="29759">MGRNGKGKSKGDEPAYGGSSNYFTPPDDEEPSNHYFAAPDEEDPERKKKERQLRKKLKEVEDLEKRRDAGEKLLGNQLKKLETKASLLLEMEEFERAVTPAHKTYAVHEDPVDLPKPDFDAMAAELEELERERLEVEEMMKRKEAPKKAPKGSGKNAGAAKGQTSVKGGVRPPTVSARATGTLAKTAGPGQKSAWGAKGGKSEKPGLASAERWPIPAETPKEQVDQLLQDLEIWKEKWCGAATLQDGELIASFGDPGAGSELHAIVGYNLSVS</sequence>
<evidence type="ECO:0000256" key="1">
    <source>
        <dbReference type="SAM" id="MobiDB-lite"/>
    </source>
</evidence>
<gene>
    <name evidence="2" type="ORF">NSCI0253_LOCUS27574</name>
</gene>
<feature type="region of interest" description="Disordered" evidence="1">
    <location>
        <begin position="139"/>
        <end position="219"/>
    </location>
</feature>
<protein>
    <submittedName>
        <fullName evidence="2">Uncharacterized protein</fullName>
    </submittedName>
</protein>
<dbReference type="EMBL" id="HBFQ01038902">
    <property type="protein sequence ID" value="CAD8853224.1"/>
    <property type="molecule type" value="Transcribed_RNA"/>
</dbReference>
<accession>A0A7S1AGB3</accession>
<feature type="region of interest" description="Disordered" evidence="1">
    <location>
        <begin position="1"/>
        <end position="53"/>
    </location>
</feature>
<feature type="compositionally biased region" description="Low complexity" evidence="1">
    <location>
        <begin position="151"/>
        <end position="162"/>
    </location>
</feature>
<name>A0A7S1AGB3_NOCSC</name>
<organism evidence="2">
    <name type="scientific">Noctiluca scintillans</name>
    <name type="common">Sea sparkle</name>
    <name type="synonym">Red tide dinoflagellate</name>
    <dbReference type="NCBI Taxonomy" id="2966"/>
    <lineage>
        <taxon>Eukaryota</taxon>
        <taxon>Sar</taxon>
        <taxon>Alveolata</taxon>
        <taxon>Dinophyceae</taxon>
        <taxon>Noctilucales</taxon>
        <taxon>Noctilucaceae</taxon>
        <taxon>Noctiluca</taxon>
    </lineage>
</organism>